<proteinExistence type="predicted"/>
<organism evidence="1">
    <name type="scientific">viral metagenome</name>
    <dbReference type="NCBI Taxonomy" id="1070528"/>
    <lineage>
        <taxon>unclassified sequences</taxon>
        <taxon>metagenomes</taxon>
        <taxon>organismal metagenomes</taxon>
    </lineage>
</organism>
<sequence length="62" mass="7124">MSIQTIDEFITIIENAIDNGNLENLAKAINYYQNSIPINYISTAKNILYELLIEKMECTQII</sequence>
<name>A0A6C0CC94_9ZZZZ</name>
<reference evidence="1" key="1">
    <citation type="journal article" date="2020" name="Nature">
        <title>Giant virus diversity and host interactions through global metagenomics.</title>
        <authorList>
            <person name="Schulz F."/>
            <person name="Roux S."/>
            <person name="Paez-Espino D."/>
            <person name="Jungbluth S."/>
            <person name="Walsh D.A."/>
            <person name="Denef V.J."/>
            <person name="McMahon K.D."/>
            <person name="Konstantinidis K.T."/>
            <person name="Eloe-Fadrosh E.A."/>
            <person name="Kyrpides N.C."/>
            <person name="Woyke T."/>
        </authorList>
    </citation>
    <scope>NUCLEOTIDE SEQUENCE</scope>
    <source>
        <strain evidence="1">GVMAG-M-3300020523-10</strain>
    </source>
</reference>
<dbReference type="EMBL" id="MN739380">
    <property type="protein sequence ID" value="QHT01762.1"/>
    <property type="molecule type" value="Genomic_DNA"/>
</dbReference>
<protein>
    <submittedName>
        <fullName evidence="1">Uncharacterized protein</fullName>
    </submittedName>
</protein>
<dbReference type="AlphaFoldDB" id="A0A6C0CC94"/>
<accession>A0A6C0CC94</accession>
<evidence type="ECO:0000313" key="1">
    <source>
        <dbReference type="EMBL" id="QHT01762.1"/>
    </source>
</evidence>